<evidence type="ECO:0000313" key="3">
    <source>
        <dbReference type="Proteomes" id="UP000001070"/>
    </source>
</evidence>
<dbReference type="AlphaFoldDB" id="B4JQV0"/>
<protein>
    <submittedName>
        <fullName evidence="2">GH13762</fullName>
    </submittedName>
</protein>
<name>B4JQV0_DROGR</name>
<feature type="compositionally biased region" description="Basic and acidic residues" evidence="1">
    <location>
        <begin position="141"/>
        <end position="157"/>
    </location>
</feature>
<evidence type="ECO:0000256" key="1">
    <source>
        <dbReference type="SAM" id="MobiDB-lite"/>
    </source>
</evidence>
<reference evidence="2 3" key="1">
    <citation type="journal article" date="2007" name="Nature">
        <title>Evolution of genes and genomes on the Drosophila phylogeny.</title>
        <authorList>
            <consortium name="Drosophila 12 Genomes Consortium"/>
            <person name="Clark A.G."/>
            <person name="Eisen M.B."/>
            <person name="Smith D.R."/>
            <person name="Bergman C.M."/>
            <person name="Oliver B."/>
            <person name="Markow T.A."/>
            <person name="Kaufman T.C."/>
            <person name="Kellis M."/>
            <person name="Gelbart W."/>
            <person name="Iyer V.N."/>
            <person name="Pollard D.A."/>
            <person name="Sackton T.B."/>
            <person name="Larracuente A.M."/>
            <person name="Singh N.D."/>
            <person name="Abad J.P."/>
            <person name="Abt D.N."/>
            <person name="Adryan B."/>
            <person name="Aguade M."/>
            <person name="Akashi H."/>
            <person name="Anderson W.W."/>
            <person name="Aquadro C.F."/>
            <person name="Ardell D.H."/>
            <person name="Arguello R."/>
            <person name="Artieri C.G."/>
            <person name="Barbash D.A."/>
            <person name="Barker D."/>
            <person name="Barsanti P."/>
            <person name="Batterham P."/>
            <person name="Batzoglou S."/>
            <person name="Begun D."/>
            <person name="Bhutkar A."/>
            <person name="Blanco E."/>
            <person name="Bosak S.A."/>
            <person name="Bradley R.K."/>
            <person name="Brand A.D."/>
            <person name="Brent M.R."/>
            <person name="Brooks A.N."/>
            <person name="Brown R.H."/>
            <person name="Butlin R.K."/>
            <person name="Caggese C."/>
            <person name="Calvi B.R."/>
            <person name="Bernardo de Carvalho A."/>
            <person name="Caspi A."/>
            <person name="Castrezana S."/>
            <person name="Celniker S.E."/>
            <person name="Chang J.L."/>
            <person name="Chapple C."/>
            <person name="Chatterji S."/>
            <person name="Chinwalla A."/>
            <person name="Civetta A."/>
            <person name="Clifton S.W."/>
            <person name="Comeron J.M."/>
            <person name="Costello J.C."/>
            <person name="Coyne J.A."/>
            <person name="Daub J."/>
            <person name="David R.G."/>
            <person name="Delcher A.L."/>
            <person name="Delehaunty K."/>
            <person name="Do C.B."/>
            <person name="Ebling H."/>
            <person name="Edwards K."/>
            <person name="Eickbush T."/>
            <person name="Evans J.D."/>
            <person name="Filipski A."/>
            <person name="Findeiss S."/>
            <person name="Freyhult E."/>
            <person name="Fulton L."/>
            <person name="Fulton R."/>
            <person name="Garcia A.C."/>
            <person name="Gardiner A."/>
            <person name="Garfield D.A."/>
            <person name="Garvin B.E."/>
            <person name="Gibson G."/>
            <person name="Gilbert D."/>
            <person name="Gnerre S."/>
            <person name="Godfrey J."/>
            <person name="Good R."/>
            <person name="Gotea V."/>
            <person name="Gravely B."/>
            <person name="Greenberg A.J."/>
            <person name="Griffiths-Jones S."/>
            <person name="Gross S."/>
            <person name="Guigo R."/>
            <person name="Gustafson E.A."/>
            <person name="Haerty W."/>
            <person name="Hahn M.W."/>
            <person name="Halligan D.L."/>
            <person name="Halpern A.L."/>
            <person name="Halter G.M."/>
            <person name="Han M.V."/>
            <person name="Heger A."/>
            <person name="Hillier L."/>
            <person name="Hinrichs A.S."/>
            <person name="Holmes I."/>
            <person name="Hoskins R.A."/>
            <person name="Hubisz M.J."/>
            <person name="Hultmark D."/>
            <person name="Huntley M.A."/>
            <person name="Jaffe D.B."/>
            <person name="Jagadeeshan S."/>
            <person name="Jeck W.R."/>
            <person name="Johnson J."/>
            <person name="Jones C.D."/>
            <person name="Jordan W.C."/>
            <person name="Karpen G.H."/>
            <person name="Kataoka E."/>
            <person name="Keightley P.D."/>
            <person name="Kheradpour P."/>
            <person name="Kirkness E.F."/>
            <person name="Koerich L.B."/>
            <person name="Kristiansen K."/>
            <person name="Kudrna D."/>
            <person name="Kulathinal R.J."/>
            <person name="Kumar S."/>
            <person name="Kwok R."/>
            <person name="Lander E."/>
            <person name="Langley C.H."/>
            <person name="Lapoint R."/>
            <person name="Lazzaro B.P."/>
            <person name="Lee S.J."/>
            <person name="Levesque L."/>
            <person name="Li R."/>
            <person name="Lin C.F."/>
            <person name="Lin M.F."/>
            <person name="Lindblad-Toh K."/>
            <person name="Llopart A."/>
            <person name="Long M."/>
            <person name="Low L."/>
            <person name="Lozovsky E."/>
            <person name="Lu J."/>
            <person name="Luo M."/>
            <person name="Machado C.A."/>
            <person name="Makalowski W."/>
            <person name="Marzo M."/>
            <person name="Matsuda M."/>
            <person name="Matzkin L."/>
            <person name="McAllister B."/>
            <person name="McBride C.S."/>
            <person name="McKernan B."/>
            <person name="McKernan K."/>
            <person name="Mendez-Lago M."/>
            <person name="Minx P."/>
            <person name="Mollenhauer M.U."/>
            <person name="Montooth K."/>
            <person name="Mount S.M."/>
            <person name="Mu X."/>
            <person name="Myers E."/>
            <person name="Negre B."/>
            <person name="Newfeld S."/>
            <person name="Nielsen R."/>
            <person name="Noor M.A."/>
            <person name="O'Grady P."/>
            <person name="Pachter L."/>
            <person name="Papaceit M."/>
            <person name="Parisi M.J."/>
            <person name="Parisi M."/>
            <person name="Parts L."/>
            <person name="Pedersen J.S."/>
            <person name="Pesole G."/>
            <person name="Phillippy A.M."/>
            <person name="Ponting C.P."/>
            <person name="Pop M."/>
            <person name="Porcelli D."/>
            <person name="Powell J.R."/>
            <person name="Prohaska S."/>
            <person name="Pruitt K."/>
            <person name="Puig M."/>
            <person name="Quesneville H."/>
            <person name="Ram K.R."/>
            <person name="Rand D."/>
            <person name="Rasmussen M.D."/>
            <person name="Reed L.K."/>
            <person name="Reenan R."/>
            <person name="Reily A."/>
            <person name="Remington K.A."/>
            <person name="Rieger T.T."/>
            <person name="Ritchie M.G."/>
            <person name="Robin C."/>
            <person name="Rogers Y.H."/>
            <person name="Rohde C."/>
            <person name="Rozas J."/>
            <person name="Rubenfield M.J."/>
            <person name="Ruiz A."/>
            <person name="Russo S."/>
            <person name="Salzberg S.L."/>
            <person name="Sanchez-Gracia A."/>
            <person name="Saranga D.J."/>
            <person name="Sato H."/>
            <person name="Schaeffer S.W."/>
            <person name="Schatz M.C."/>
            <person name="Schlenke T."/>
            <person name="Schwartz R."/>
            <person name="Segarra C."/>
            <person name="Singh R.S."/>
            <person name="Sirot L."/>
            <person name="Sirota M."/>
            <person name="Sisneros N.B."/>
            <person name="Smith C.D."/>
            <person name="Smith T.F."/>
            <person name="Spieth J."/>
            <person name="Stage D.E."/>
            <person name="Stark A."/>
            <person name="Stephan W."/>
            <person name="Strausberg R.L."/>
            <person name="Strempel S."/>
            <person name="Sturgill D."/>
            <person name="Sutton G."/>
            <person name="Sutton G.G."/>
            <person name="Tao W."/>
            <person name="Teichmann S."/>
            <person name="Tobari Y.N."/>
            <person name="Tomimura Y."/>
            <person name="Tsolas J.M."/>
            <person name="Valente V.L."/>
            <person name="Venter E."/>
            <person name="Venter J.C."/>
            <person name="Vicario S."/>
            <person name="Vieira F.G."/>
            <person name="Vilella A.J."/>
            <person name="Villasante A."/>
            <person name="Walenz B."/>
            <person name="Wang J."/>
            <person name="Wasserman M."/>
            <person name="Watts T."/>
            <person name="Wilson D."/>
            <person name="Wilson R.K."/>
            <person name="Wing R.A."/>
            <person name="Wolfner M.F."/>
            <person name="Wong A."/>
            <person name="Wong G.K."/>
            <person name="Wu C.I."/>
            <person name="Wu G."/>
            <person name="Yamamoto D."/>
            <person name="Yang H.P."/>
            <person name="Yang S.P."/>
            <person name="Yorke J.A."/>
            <person name="Yoshida K."/>
            <person name="Zdobnov E."/>
            <person name="Zhang P."/>
            <person name="Zhang Y."/>
            <person name="Zimin A.V."/>
            <person name="Baldwin J."/>
            <person name="Abdouelleil A."/>
            <person name="Abdulkadir J."/>
            <person name="Abebe A."/>
            <person name="Abera B."/>
            <person name="Abreu J."/>
            <person name="Acer S.C."/>
            <person name="Aftuck L."/>
            <person name="Alexander A."/>
            <person name="An P."/>
            <person name="Anderson E."/>
            <person name="Anderson S."/>
            <person name="Arachi H."/>
            <person name="Azer M."/>
            <person name="Bachantsang P."/>
            <person name="Barry A."/>
            <person name="Bayul T."/>
            <person name="Berlin A."/>
            <person name="Bessette D."/>
            <person name="Bloom T."/>
            <person name="Blye J."/>
            <person name="Boguslavskiy L."/>
            <person name="Bonnet C."/>
            <person name="Boukhgalter B."/>
            <person name="Bourzgui I."/>
            <person name="Brown A."/>
            <person name="Cahill P."/>
            <person name="Channer S."/>
            <person name="Cheshatsang Y."/>
            <person name="Chuda L."/>
            <person name="Citroen M."/>
            <person name="Collymore A."/>
            <person name="Cooke P."/>
            <person name="Costello M."/>
            <person name="D'Aco K."/>
            <person name="Daza R."/>
            <person name="De Haan G."/>
            <person name="DeGray S."/>
            <person name="DeMaso C."/>
            <person name="Dhargay N."/>
            <person name="Dooley K."/>
            <person name="Dooley E."/>
            <person name="Doricent M."/>
            <person name="Dorje P."/>
            <person name="Dorjee K."/>
            <person name="Dupes A."/>
            <person name="Elong R."/>
            <person name="Falk J."/>
            <person name="Farina A."/>
            <person name="Faro S."/>
            <person name="Ferguson D."/>
            <person name="Fisher S."/>
            <person name="Foley C.D."/>
            <person name="Franke A."/>
            <person name="Friedrich D."/>
            <person name="Gadbois L."/>
            <person name="Gearin G."/>
            <person name="Gearin C.R."/>
            <person name="Giannoukos G."/>
            <person name="Goode T."/>
            <person name="Graham J."/>
            <person name="Grandbois E."/>
            <person name="Grewal S."/>
            <person name="Gyaltsen K."/>
            <person name="Hafez N."/>
            <person name="Hagos B."/>
            <person name="Hall J."/>
            <person name="Henson C."/>
            <person name="Hollinger A."/>
            <person name="Honan T."/>
            <person name="Huard M.D."/>
            <person name="Hughes L."/>
            <person name="Hurhula B."/>
            <person name="Husby M.E."/>
            <person name="Kamat A."/>
            <person name="Kanga B."/>
            <person name="Kashin S."/>
            <person name="Khazanovich D."/>
            <person name="Kisner P."/>
            <person name="Lance K."/>
            <person name="Lara M."/>
            <person name="Lee W."/>
            <person name="Lennon N."/>
            <person name="Letendre F."/>
            <person name="LeVine R."/>
            <person name="Lipovsky A."/>
            <person name="Liu X."/>
            <person name="Liu J."/>
            <person name="Liu S."/>
            <person name="Lokyitsang T."/>
            <person name="Lokyitsang Y."/>
            <person name="Lubonja R."/>
            <person name="Lui A."/>
            <person name="MacDonald P."/>
            <person name="Magnisalis V."/>
            <person name="Maru K."/>
            <person name="Matthews C."/>
            <person name="McCusker W."/>
            <person name="McDonough S."/>
            <person name="Mehta T."/>
            <person name="Meldrim J."/>
            <person name="Meneus L."/>
            <person name="Mihai O."/>
            <person name="Mihalev A."/>
            <person name="Mihova T."/>
            <person name="Mittelman R."/>
            <person name="Mlenga V."/>
            <person name="Montmayeur A."/>
            <person name="Mulrain L."/>
            <person name="Navidi A."/>
            <person name="Naylor J."/>
            <person name="Negash T."/>
            <person name="Nguyen T."/>
            <person name="Nguyen N."/>
            <person name="Nicol R."/>
            <person name="Norbu C."/>
            <person name="Norbu N."/>
            <person name="Novod N."/>
            <person name="O'Neill B."/>
            <person name="Osman S."/>
            <person name="Markiewicz E."/>
            <person name="Oyono O.L."/>
            <person name="Patti C."/>
            <person name="Phunkhang P."/>
            <person name="Pierre F."/>
            <person name="Priest M."/>
            <person name="Raghuraman S."/>
            <person name="Rege F."/>
            <person name="Reyes R."/>
            <person name="Rise C."/>
            <person name="Rogov P."/>
            <person name="Ross K."/>
            <person name="Ryan E."/>
            <person name="Settipalli S."/>
            <person name="Shea T."/>
            <person name="Sherpa N."/>
            <person name="Shi L."/>
            <person name="Shih D."/>
            <person name="Sparrow T."/>
            <person name="Spaulding J."/>
            <person name="Stalker J."/>
            <person name="Stange-Thomann N."/>
            <person name="Stavropoulos S."/>
            <person name="Stone C."/>
            <person name="Strader C."/>
            <person name="Tesfaye S."/>
            <person name="Thomson T."/>
            <person name="Thoulutsang Y."/>
            <person name="Thoulutsang D."/>
            <person name="Topham K."/>
            <person name="Topping I."/>
            <person name="Tsamla T."/>
            <person name="Vassiliev H."/>
            <person name="Vo A."/>
            <person name="Wangchuk T."/>
            <person name="Wangdi T."/>
            <person name="Weiand M."/>
            <person name="Wilkinson J."/>
            <person name="Wilson A."/>
            <person name="Yadav S."/>
            <person name="Young G."/>
            <person name="Yu Q."/>
            <person name="Zembek L."/>
            <person name="Zhong D."/>
            <person name="Zimmer A."/>
            <person name="Zwirko Z."/>
            <person name="Jaffe D.B."/>
            <person name="Alvarez P."/>
            <person name="Brockman W."/>
            <person name="Butler J."/>
            <person name="Chin C."/>
            <person name="Gnerre S."/>
            <person name="Grabherr M."/>
            <person name="Kleber M."/>
            <person name="Mauceli E."/>
            <person name="MacCallum I."/>
        </authorList>
    </citation>
    <scope>NUCLEOTIDE SEQUENCE [LARGE SCALE GENOMIC DNA]</scope>
    <source>
        <strain evidence="3">Tucson 15287-2541.00</strain>
    </source>
</reference>
<dbReference type="eggNOG" id="ENOG502TD5Y">
    <property type="taxonomic scope" value="Eukaryota"/>
</dbReference>
<gene>
    <name evidence="2" type="primary">Dgri\GH13762</name>
    <name evidence="2" type="ORF">Dgri_GH13762</name>
</gene>
<dbReference type="InParanoid" id="B4JQV0"/>
<proteinExistence type="predicted"/>
<feature type="region of interest" description="Disordered" evidence="1">
    <location>
        <begin position="130"/>
        <end position="159"/>
    </location>
</feature>
<dbReference type="Proteomes" id="UP000001070">
    <property type="component" value="Unassembled WGS sequence"/>
</dbReference>
<accession>B4JQV0</accession>
<dbReference type="PhylomeDB" id="B4JQV0"/>
<organism evidence="3">
    <name type="scientific">Drosophila grimshawi</name>
    <name type="common">Hawaiian fruit fly</name>
    <name type="synonym">Idiomyia grimshawi</name>
    <dbReference type="NCBI Taxonomy" id="7222"/>
    <lineage>
        <taxon>Eukaryota</taxon>
        <taxon>Metazoa</taxon>
        <taxon>Ecdysozoa</taxon>
        <taxon>Arthropoda</taxon>
        <taxon>Hexapoda</taxon>
        <taxon>Insecta</taxon>
        <taxon>Pterygota</taxon>
        <taxon>Neoptera</taxon>
        <taxon>Endopterygota</taxon>
        <taxon>Diptera</taxon>
        <taxon>Brachycera</taxon>
        <taxon>Muscomorpha</taxon>
        <taxon>Ephydroidea</taxon>
        <taxon>Drosophilidae</taxon>
        <taxon>Drosophila</taxon>
        <taxon>Hawaiian Drosophila</taxon>
    </lineage>
</organism>
<dbReference type="EMBL" id="CH916372">
    <property type="protein sequence ID" value="EDV99280.1"/>
    <property type="molecule type" value="Genomic_DNA"/>
</dbReference>
<sequence length="185" mass="22114">MSCKRKTQLWESNIDGSLMKTTTQIMLEQGSQPQRTLCTTDHKLVNFQSFNMDDPRYGHVDYEEQSEPPLRSSYMREYTQPFLPRCKVLEPKGGTPDFMFNRLPKNDFDPQTGTLYKFLDDHMHDVPEVRKKGQRRRRSLRRPDETEKQEREWKQQDNDAEAEVAIVVDKRDMDMLYEGRRQYIN</sequence>
<dbReference type="HOGENOM" id="CLU_125638_0_0_1"/>
<dbReference type="OMA" id="HKLVNFQ"/>
<evidence type="ECO:0000313" key="2">
    <source>
        <dbReference type="EMBL" id="EDV99280.1"/>
    </source>
</evidence>
<keyword evidence="3" id="KW-1185">Reference proteome</keyword>
<dbReference type="OrthoDB" id="8023081at2759"/>